<reference evidence="2" key="1">
    <citation type="submission" date="2015-02" db="EMBL/GenBank/DDBJ databases">
        <title>Characterization of two novel Thaumarchaeota isolated from the Northern Adriatic Sea.</title>
        <authorList>
            <person name="Bayer B."/>
            <person name="Vojvoda J."/>
            <person name="Offre P."/>
            <person name="Srivastava A."/>
            <person name="Elisabeth N."/>
            <person name="Garcia J.A.L."/>
            <person name="Schleper C."/>
            <person name="Herndl G.J."/>
        </authorList>
    </citation>
    <scope>NUCLEOTIDE SEQUENCE [LARGE SCALE GENOMIC DNA]</scope>
    <source>
        <strain evidence="2">D3C</strain>
    </source>
</reference>
<dbReference type="GeneID" id="41600627"/>
<dbReference type="SUPFAM" id="SSF46785">
    <property type="entry name" value="Winged helix' DNA-binding domain"/>
    <property type="match status" value="1"/>
</dbReference>
<dbReference type="STRING" id="1582439.NPIRD3C_1514"/>
<evidence type="ECO:0000313" key="1">
    <source>
        <dbReference type="EMBL" id="AJM92726.1"/>
    </source>
</evidence>
<proteinExistence type="predicted"/>
<accession>A0A0C5BWQ0</accession>
<dbReference type="HOGENOM" id="CLU_1340766_0_0_2"/>
<dbReference type="Proteomes" id="UP000032027">
    <property type="component" value="Chromosome"/>
</dbReference>
<dbReference type="OrthoDB" id="2479at2157"/>
<sequence length="204" mass="23613">MRKLGTIDLEILHLAVKENGTFNETNLENSELKRLGVGKILDSLGTLKDRKFLSLNSDGSFSITPVAKEILWTENIPVWARILRLLQIKSCNMDQIIDILRLPEDKILEEIEKLRQNQLVLMSPQRQDDKIVKVYEILPEGIEQIDKTEKDGFDKIKFGQIEPEFEILSLIDEVTKEIQDSQIEPYKKTRIVEKLSTLKKKLDI</sequence>
<organism evidence="1 2">
    <name type="scientific">Nitrosopumilus piranensis</name>
    <dbReference type="NCBI Taxonomy" id="1582439"/>
    <lineage>
        <taxon>Archaea</taxon>
        <taxon>Nitrososphaerota</taxon>
        <taxon>Nitrososphaeria</taxon>
        <taxon>Nitrosopumilales</taxon>
        <taxon>Nitrosopumilaceae</taxon>
        <taxon>Nitrosopumilus</taxon>
    </lineage>
</organism>
<keyword evidence="2" id="KW-1185">Reference proteome</keyword>
<dbReference type="EMBL" id="CP010868">
    <property type="protein sequence ID" value="AJM92726.1"/>
    <property type="molecule type" value="Genomic_DNA"/>
</dbReference>
<reference evidence="1 2" key="2">
    <citation type="journal article" date="2016" name="ISME J.">
        <title>Physiological and genomic characterization of two novel marine thaumarchaeal strains indicates niche differentiation.</title>
        <authorList>
            <person name="Bayer B."/>
            <person name="Vojvoda J."/>
            <person name="Offre P."/>
            <person name="Alves R.J."/>
            <person name="Elisabeth N.H."/>
            <person name="Garcia J.A."/>
            <person name="Volland J.M."/>
            <person name="Srivastava A."/>
            <person name="Schleper C."/>
            <person name="Herndl G.J."/>
        </authorList>
    </citation>
    <scope>NUCLEOTIDE SEQUENCE [LARGE SCALE GENOMIC DNA]</scope>
    <source>
        <strain evidence="1 2">D3C</strain>
    </source>
</reference>
<gene>
    <name evidence="1" type="ORF">NPIRD3C_1514</name>
</gene>
<protein>
    <submittedName>
        <fullName evidence="1">Uncharacterized protein</fullName>
    </submittedName>
</protein>
<dbReference type="AlphaFoldDB" id="A0A0C5BWQ0"/>
<dbReference type="KEGG" id="nid:NPIRD3C_1514"/>
<dbReference type="RefSeq" id="WP_148703518.1">
    <property type="nucleotide sequence ID" value="NZ_CP010868.1"/>
</dbReference>
<evidence type="ECO:0000313" key="2">
    <source>
        <dbReference type="Proteomes" id="UP000032027"/>
    </source>
</evidence>
<dbReference type="InterPro" id="IPR036390">
    <property type="entry name" value="WH_DNA-bd_sf"/>
</dbReference>
<reference evidence="1 2" key="3">
    <citation type="journal article" date="2019" name="Int. J. Syst. Evol. Microbiol.">
        <title>Nitrosopumilus adriaticus sp. nov. and Nitrosopumilus piranensis sp. nov., two ammonia-oxidizing archaea from the Adriatic Sea and members of the class Nitrososphaeria.</title>
        <authorList>
            <person name="Bayer B."/>
            <person name="Vojvoda J."/>
            <person name="Reinthaler T."/>
            <person name="Reyes C."/>
            <person name="Pinto M."/>
            <person name="Herndl G.J."/>
        </authorList>
    </citation>
    <scope>NUCLEOTIDE SEQUENCE [LARGE SCALE GENOMIC DNA]</scope>
    <source>
        <strain evidence="1 2">D3C</strain>
    </source>
</reference>
<dbReference type="PATRIC" id="fig|1582439.9.peg.1561"/>
<name>A0A0C5BWQ0_9ARCH</name>